<evidence type="ECO:0008006" key="3">
    <source>
        <dbReference type="Google" id="ProtNLM"/>
    </source>
</evidence>
<evidence type="ECO:0000313" key="1">
    <source>
        <dbReference type="EMBL" id="SFV20421.1"/>
    </source>
</evidence>
<dbReference type="InterPro" id="IPR021456">
    <property type="entry name" value="DUF3107"/>
</dbReference>
<dbReference type="OrthoDB" id="3268468at2"/>
<dbReference type="AlphaFoldDB" id="A0A1I7MER1"/>
<keyword evidence="2" id="KW-1185">Reference proteome</keyword>
<accession>A0A1I7MER1</accession>
<protein>
    <recommendedName>
        <fullName evidence="3">ATP-binding protein</fullName>
    </recommendedName>
</protein>
<dbReference type="EMBL" id="FPCG01000001">
    <property type="protein sequence ID" value="SFV20421.1"/>
    <property type="molecule type" value="Genomic_DNA"/>
</dbReference>
<dbReference type="Pfam" id="PF11305">
    <property type="entry name" value="DUF3107"/>
    <property type="match status" value="1"/>
</dbReference>
<proteinExistence type="predicted"/>
<evidence type="ECO:0000313" key="2">
    <source>
        <dbReference type="Proteomes" id="UP000198881"/>
    </source>
</evidence>
<name>A0A1I7MER1_9MICC</name>
<dbReference type="STRING" id="574650.SAMN04487966_101364"/>
<organism evidence="1 2">
    <name type="scientific">Micrococcus terreus</name>
    <dbReference type="NCBI Taxonomy" id="574650"/>
    <lineage>
        <taxon>Bacteria</taxon>
        <taxon>Bacillati</taxon>
        <taxon>Actinomycetota</taxon>
        <taxon>Actinomycetes</taxon>
        <taxon>Micrococcales</taxon>
        <taxon>Micrococcaceae</taxon>
        <taxon>Micrococcus</taxon>
    </lineage>
</organism>
<dbReference type="Proteomes" id="UP000198881">
    <property type="component" value="Unassembled WGS sequence"/>
</dbReference>
<reference evidence="1 2" key="1">
    <citation type="submission" date="2016-10" db="EMBL/GenBank/DDBJ databases">
        <authorList>
            <person name="de Groot N.N."/>
        </authorList>
    </citation>
    <scope>NUCLEOTIDE SEQUENCE [LARGE SCALE GENOMIC DNA]</scope>
    <source>
        <strain evidence="1 2">CGMCC 1.7054</strain>
    </source>
</reference>
<gene>
    <name evidence="1" type="ORF">SAMN04487966_101364</name>
</gene>
<dbReference type="RefSeq" id="WP_091693401.1">
    <property type="nucleotide sequence ID" value="NZ_CAMIGK010000049.1"/>
</dbReference>
<sequence>MDIRIGVQNVAREVALETDASADEVTAQVTEALQNKSLLRLTGAKGETVLIPAEIIGYVELGKETSRPVGFAAGH</sequence>